<feature type="transmembrane region" description="Helical" evidence="10">
    <location>
        <begin position="330"/>
        <end position="350"/>
    </location>
</feature>
<dbReference type="GO" id="GO:0009252">
    <property type="term" value="P:peptidoglycan biosynthetic process"/>
    <property type="evidence" value="ECO:0007669"/>
    <property type="project" value="UniProtKB-UniRule"/>
</dbReference>
<dbReference type="EMBL" id="CP000301">
    <property type="protein sequence ID" value="ABD86033.1"/>
    <property type="molecule type" value="Genomic_DNA"/>
</dbReference>
<keyword evidence="2 10" id="KW-1003">Cell membrane</keyword>
<dbReference type="GO" id="GO:0015648">
    <property type="term" value="F:lipid-linked peptidoglycan transporter activity"/>
    <property type="evidence" value="ECO:0007669"/>
    <property type="project" value="UniProtKB-UniRule"/>
</dbReference>
<feature type="transmembrane region" description="Helical" evidence="10">
    <location>
        <begin position="151"/>
        <end position="168"/>
    </location>
</feature>
<dbReference type="UniPathway" id="UPA00219"/>
<gene>
    <name evidence="10" type="primary">murJ</name>
    <name evidence="12" type="ordered locus">RPC_0458</name>
</gene>
<feature type="transmembrane region" description="Helical" evidence="10">
    <location>
        <begin position="203"/>
        <end position="226"/>
    </location>
</feature>
<feature type="transmembrane region" description="Helical" evidence="10">
    <location>
        <begin position="45"/>
        <end position="66"/>
    </location>
</feature>
<dbReference type="HOGENOM" id="CLU_006797_5_0_5"/>
<accession>Q21C53</accession>
<organism evidence="12">
    <name type="scientific">Rhodopseudomonas palustris (strain BisB18)</name>
    <dbReference type="NCBI Taxonomy" id="316056"/>
    <lineage>
        <taxon>Bacteria</taxon>
        <taxon>Pseudomonadati</taxon>
        <taxon>Pseudomonadota</taxon>
        <taxon>Alphaproteobacteria</taxon>
        <taxon>Hyphomicrobiales</taxon>
        <taxon>Nitrobacteraceae</taxon>
        <taxon>Rhodopseudomonas</taxon>
    </lineage>
</organism>
<comment type="function">
    <text evidence="8 10 11">Involved in peptidoglycan biosynthesis. Transports lipid-linked peptidoglycan precursors from the inner to the outer leaflet of the cytoplasmic membrane.</text>
</comment>
<feature type="transmembrane region" description="Helical" evidence="10">
    <location>
        <begin position="263"/>
        <end position="285"/>
    </location>
</feature>
<dbReference type="HAMAP" id="MF_02078">
    <property type="entry name" value="MurJ_MviN"/>
    <property type="match status" value="1"/>
</dbReference>
<dbReference type="AlphaFoldDB" id="Q21C53"/>
<keyword evidence="10 11" id="KW-0961">Cell wall biogenesis/degradation</keyword>
<feature type="transmembrane region" description="Helical" evidence="10">
    <location>
        <begin position="291"/>
        <end position="309"/>
    </location>
</feature>
<comment type="subcellular location">
    <subcellularLocation>
        <location evidence="10">Cell inner membrane</location>
        <topology evidence="10">Multi-pass membrane protein</topology>
    </subcellularLocation>
    <subcellularLocation>
        <location evidence="1">Cell membrane</location>
        <topology evidence="1">Multi-pass membrane protein</topology>
    </subcellularLocation>
</comment>
<dbReference type="NCBIfam" id="TIGR01695">
    <property type="entry name" value="murJ_mviN"/>
    <property type="match status" value="1"/>
</dbReference>
<feature type="transmembrane region" description="Helical" evidence="10">
    <location>
        <begin position="422"/>
        <end position="443"/>
    </location>
</feature>
<dbReference type="GO" id="GO:0034204">
    <property type="term" value="P:lipid translocation"/>
    <property type="evidence" value="ECO:0007669"/>
    <property type="project" value="TreeGrafter"/>
</dbReference>
<dbReference type="eggNOG" id="COG0728">
    <property type="taxonomic scope" value="Bacteria"/>
</dbReference>
<feature type="transmembrane region" description="Helical" evidence="10">
    <location>
        <begin position="175"/>
        <end position="197"/>
    </location>
</feature>
<evidence type="ECO:0000256" key="7">
    <source>
        <dbReference type="ARBA" id="ARBA00023136"/>
    </source>
</evidence>
<keyword evidence="10 11" id="KW-0813">Transport</keyword>
<evidence type="ECO:0000256" key="11">
    <source>
        <dbReference type="PIRNR" id="PIRNR002869"/>
    </source>
</evidence>
<name>Q21C53_RHOPB</name>
<evidence type="ECO:0000256" key="4">
    <source>
        <dbReference type="ARBA" id="ARBA00022960"/>
    </source>
</evidence>
<feature type="transmembrane region" description="Helical" evidence="10">
    <location>
        <begin position="463"/>
        <end position="486"/>
    </location>
</feature>
<dbReference type="InterPro" id="IPR051050">
    <property type="entry name" value="Lipid_II_flippase_MurJ/MviN"/>
</dbReference>
<dbReference type="STRING" id="316056.RPC_0458"/>
<feature type="transmembrane region" description="Helical" evidence="10">
    <location>
        <begin position="492"/>
        <end position="520"/>
    </location>
</feature>
<evidence type="ECO:0000256" key="8">
    <source>
        <dbReference type="ARBA" id="ARBA00060041"/>
    </source>
</evidence>
<comment type="similarity">
    <text evidence="9 10 11">Belongs to the MurJ/MviN family.</text>
</comment>
<keyword evidence="7 10" id="KW-0472">Membrane</keyword>
<dbReference type="GO" id="GO:0005886">
    <property type="term" value="C:plasma membrane"/>
    <property type="evidence" value="ECO:0007669"/>
    <property type="project" value="UniProtKB-SubCell"/>
</dbReference>
<evidence type="ECO:0000256" key="3">
    <source>
        <dbReference type="ARBA" id="ARBA00022692"/>
    </source>
</evidence>
<reference evidence="12" key="1">
    <citation type="submission" date="2006-03" db="EMBL/GenBank/DDBJ databases">
        <title>Complete sequence of Rhodopseudomonas palustris BisB18.</title>
        <authorList>
            <consortium name="US DOE Joint Genome Institute"/>
            <person name="Copeland A."/>
            <person name="Lucas S."/>
            <person name="Lapidus A."/>
            <person name="Barry K."/>
            <person name="Detter J.C."/>
            <person name="Glavina del Rio T."/>
            <person name="Hammon N."/>
            <person name="Israni S."/>
            <person name="Dalin E."/>
            <person name="Tice H."/>
            <person name="Pitluck S."/>
            <person name="Chain P."/>
            <person name="Malfatti S."/>
            <person name="Shin M."/>
            <person name="Vergez L."/>
            <person name="Schmutz J."/>
            <person name="Larimer F."/>
            <person name="Land M."/>
            <person name="Hauser L."/>
            <person name="Pelletier D.A."/>
            <person name="Kyrpides N."/>
            <person name="Anderson I."/>
            <person name="Oda Y."/>
            <person name="Harwood C.S."/>
            <person name="Richardson P."/>
        </authorList>
    </citation>
    <scope>NUCLEOTIDE SEQUENCE [LARGE SCALE GENOMIC DNA]</scope>
    <source>
        <strain evidence="12">BisB18</strain>
    </source>
</reference>
<sequence>MARPITFAPTPARLHPADGFMIRPLLTVSSGTLASRLLGFVRDALVAALLGAGPVADAFLVAFQLVNVIRRLLTEGALNAALVPAWLRLRDAQGAAAAAAFAGRVLGTVSAALVAAAVLIGLAMPLLIALLAPGFVGGPSLALAVDNARLMLPYLAFAGPVTVLMGVLNAQQRFALTAFSPLLFNLALIGVMVALLLRPHDAAQAALLMAATIGAAGLLQLSMLVWRRGAAVAGPLRISFDGEMRGFFAKAVPGMLANSGPQLLIVGGAIIASHAPAVVSWLYFANRLIELPLGIVGTAMGTVLVPELTRAVQGGDKAAIAQAESRALELAVGLALPAMLGLIVLSEPIVRLLFEHGAFGAADAAATAQALAFLALGLPAHVAVKAIAPAFFARDNTRAPLNAMLGGLGLAIVAAMPLGALFGASGIAAAVALGAWGSAWLLIRKAAASFGFAVDVLARRRLVLIAVAAAAMAGLLWLKAAFALPLVAGASIAIQALALGLVITGGIIIYGGLLMLLGVVNPSDLLRALQRPDRLRD</sequence>
<dbReference type="PRINTS" id="PR01806">
    <property type="entry name" value="VIRFACTRMVIN"/>
</dbReference>
<keyword evidence="4 10" id="KW-0133">Cell shape</keyword>
<evidence type="ECO:0000256" key="5">
    <source>
        <dbReference type="ARBA" id="ARBA00022984"/>
    </source>
</evidence>
<evidence type="ECO:0000256" key="2">
    <source>
        <dbReference type="ARBA" id="ARBA00022475"/>
    </source>
</evidence>
<keyword evidence="10" id="KW-0997">Cell inner membrane</keyword>
<keyword evidence="6 10" id="KW-1133">Transmembrane helix</keyword>
<evidence type="ECO:0000256" key="9">
    <source>
        <dbReference type="ARBA" id="ARBA00061532"/>
    </source>
</evidence>
<proteinExistence type="inferred from homology"/>
<evidence type="ECO:0000313" key="12">
    <source>
        <dbReference type="EMBL" id="ABD86033.1"/>
    </source>
</evidence>
<keyword evidence="5 10" id="KW-0573">Peptidoglycan synthesis</keyword>
<evidence type="ECO:0000256" key="6">
    <source>
        <dbReference type="ARBA" id="ARBA00022989"/>
    </source>
</evidence>
<feature type="transmembrane region" description="Helical" evidence="10">
    <location>
        <begin position="370"/>
        <end position="392"/>
    </location>
</feature>
<dbReference type="Pfam" id="PF03023">
    <property type="entry name" value="MurJ"/>
    <property type="match status" value="1"/>
</dbReference>
<feature type="transmembrane region" description="Helical" evidence="10">
    <location>
        <begin position="101"/>
        <end position="131"/>
    </location>
</feature>
<dbReference type="GO" id="GO:0071555">
    <property type="term" value="P:cell wall organization"/>
    <property type="evidence" value="ECO:0007669"/>
    <property type="project" value="UniProtKB-UniRule"/>
</dbReference>
<dbReference type="PIRSF" id="PIRSF002869">
    <property type="entry name" value="MviN"/>
    <property type="match status" value="1"/>
</dbReference>
<protein>
    <recommendedName>
        <fullName evidence="10">Probable lipid II flippase MurJ</fullName>
    </recommendedName>
</protein>
<comment type="pathway">
    <text evidence="10">Cell wall biogenesis; peptidoglycan biosynthesis.</text>
</comment>
<keyword evidence="3 10" id="KW-0812">Transmembrane</keyword>
<evidence type="ECO:0000256" key="10">
    <source>
        <dbReference type="HAMAP-Rule" id="MF_02078"/>
    </source>
</evidence>
<feature type="transmembrane region" description="Helical" evidence="10">
    <location>
        <begin position="399"/>
        <end position="416"/>
    </location>
</feature>
<dbReference type="KEGG" id="rpc:RPC_0458"/>
<dbReference type="PANTHER" id="PTHR47019">
    <property type="entry name" value="LIPID II FLIPPASE MURJ"/>
    <property type="match status" value="1"/>
</dbReference>
<dbReference type="PANTHER" id="PTHR47019:SF1">
    <property type="entry name" value="LIPID II FLIPPASE MURJ"/>
    <property type="match status" value="1"/>
</dbReference>
<dbReference type="InterPro" id="IPR004268">
    <property type="entry name" value="MurJ"/>
</dbReference>
<dbReference type="GO" id="GO:0008360">
    <property type="term" value="P:regulation of cell shape"/>
    <property type="evidence" value="ECO:0007669"/>
    <property type="project" value="UniProtKB-UniRule"/>
</dbReference>
<evidence type="ECO:0000256" key="1">
    <source>
        <dbReference type="ARBA" id="ARBA00004651"/>
    </source>
</evidence>